<dbReference type="Gene3D" id="1.25.40.20">
    <property type="entry name" value="Ankyrin repeat-containing domain"/>
    <property type="match status" value="1"/>
</dbReference>
<dbReference type="SUPFAM" id="SSF48403">
    <property type="entry name" value="Ankyrin repeat"/>
    <property type="match status" value="1"/>
</dbReference>
<accession>A0A914RSX1</accession>
<keyword evidence="1" id="KW-1185">Reference proteome</keyword>
<sequence length="139" mass="15852">MNALDYQLIRRITIDIRRLCALQPAAILEYPNIKPILDLTLIKQIIAGIRISTIEQRKLTTEDCVRLLGRRKSFSVTARNNRGRTALHLAIMSCNSTVVDLGFDNESLPYLLCKDIRSLANIIEPQWQVPSKYVMLISN</sequence>
<protein>
    <submittedName>
        <fullName evidence="2">ANK_REP_REGION domain-containing protein</fullName>
    </submittedName>
</protein>
<dbReference type="AlphaFoldDB" id="A0A914RSX1"/>
<name>A0A914RSX1_PAREQ</name>
<reference evidence="2" key="1">
    <citation type="submission" date="2022-11" db="UniProtKB">
        <authorList>
            <consortium name="WormBaseParasite"/>
        </authorList>
    </citation>
    <scope>IDENTIFICATION</scope>
</reference>
<dbReference type="Proteomes" id="UP000887564">
    <property type="component" value="Unplaced"/>
</dbReference>
<evidence type="ECO:0000313" key="2">
    <source>
        <dbReference type="WBParaSite" id="PEQ_0000941301-mRNA-1"/>
    </source>
</evidence>
<proteinExistence type="predicted"/>
<evidence type="ECO:0000313" key="1">
    <source>
        <dbReference type="Proteomes" id="UP000887564"/>
    </source>
</evidence>
<dbReference type="WBParaSite" id="PEQ_0000941301-mRNA-1">
    <property type="protein sequence ID" value="PEQ_0000941301-mRNA-1"/>
    <property type="gene ID" value="PEQ_0000941301"/>
</dbReference>
<dbReference type="InterPro" id="IPR036770">
    <property type="entry name" value="Ankyrin_rpt-contain_sf"/>
</dbReference>
<organism evidence="1 2">
    <name type="scientific">Parascaris equorum</name>
    <name type="common">Equine roundworm</name>
    <dbReference type="NCBI Taxonomy" id="6256"/>
    <lineage>
        <taxon>Eukaryota</taxon>
        <taxon>Metazoa</taxon>
        <taxon>Ecdysozoa</taxon>
        <taxon>Nematoda</taxon>
        <taxon>Chromadorea</taxon>
        <taxon>Rhabditida</taxon>
        <taxon>Spirurina</taxon>
        <taxon>Ascaridomorpha</taxon>
        <taxon>Ascaridoidea</taxon>
        <taxon>Ascarididae</taxon>
        <taxon>Parascaris</taxon>
    </lineage>
</organism>